<accession>A0A7X6PLA9</accession>
<evidence type="ECO:0000313" key="4">
    <source>
        <dbReference type="Proteomes" id="UP000557899"/>
    </source>
</evidence>
<keyword evidence="1" id="KW-1133">Transmembrane helix</keyword>
<dbReference type="AlphaFoldDB" id="A0A7X6PLA9"/>
<feature type="transmembrane region" description="Helical" evidence="1">
    <location>
        <begin position="74"/>
        <end position="95"/>
    </location>
</feature>
<evidence type="ECO:0008006" key="5">
    <source>
        <dbReference type="Google" id="ProtNLM"/>
    </source>
</evidence>
<dbReference type="EMBL" id="JAAZHI010000004">
    <property type="protein sequence ID" value="NLA54718.1"/>
    <property type="molecule type" value="Genomic_DNA"/>
</dbReference>
<gene>
    <name evidence="3" type="ORF">GX859_00230</name>
</gene>
<comment type="caution">
    <text evidence="3">The sequence shown here is derived from an EMBL/GenBank/DDBJ whole genome shotgun (WGS) entry which is preliminary data.</text>
</comment>
<sequence>MRRTLIALGTATALTLGAVPAVHAQPASPVNAVTSQIEELPADMRAGSTGAQKLSSASTEAEKQEGALLLGRDWLIGFAAVAVIGTIIQAVMSAMR</sequence>
<protein>
    <recommendedName>
        <fullName evidence="5">Secreted protein</fullName>
    </recommendedName>
</protein>
<reference evidence="3 4" key="1">
    <citation type="journal article" date="2020" name="Biotechnol. Biofuels">
        <title>New insights from the biogas microbiome by comprehensive genome-resolved metagenomics of nearly 1600 species originating from multiple anaerobic digesters.</title>
        <authorList>
            <person name="Campanaro S."/>
            <person name="Treu L."/>
            <person name="Rodriguez-R L.M."/>
            <person name="Kovalovszki A."/>
            <person name="Ziels R.M."/>
            <person name="Maus I."/>
            <person name="Zhu X."/>
            <person name="Kougias P.G."/>
            <person name="Basile A."/>
            <person name="Luo G."/>
            <person name="Schluter A."/>
            <person name="Konstantinidis K.T."/>
            <person name="Angelidaki I."/>
        </authorList>
    </citation>
    <scope>NUCLEOTIDE SEQUENCE [LARGE SCALE GENOMIC DNA]</scope>
    <source>
        <strain evidence="3">AS15tlH2ME_198</strain>
    </source>
</reference>
<evidence type="ECO:0000313" key="3">
    <source>
        <dbReference type="EMBL" id="NLA54718.1"/>
    </source>
</evidence>
<evidence type="ECO:0000256" key="2">
    <source>
        <dbReference type="SAM" id="SignalP"/>
    </source>
</evidence>
<keyword evidence="2" id="KW-0732">Signal</keyword>
<organism evidence="3 4">
    <name type="scientific">Corynebacterium humireducens</name>
    <dbReference type="NCBI Taxonomy" id="1223514"/>
    <lineage>
        <taxon>Bacteria</taxon>
        <taxon>Bacillati</taxon>
        <taxon>Actinomycetota</taxon>
        <taxon>Actinomycetes</taxon>
        <taxon>Mycobacteriales</taxon>
        <taxon>Corynebacteriaceae</taxon>
        <taxon>Corynebacterium</taxon>
    </lineage>
</organism>
<feature type="signal peptide" evidence="2">
    <location>
        <begin position="1"/>
        <end position="24"/>
    </location>
</feature>
<keyword evidence="1" id="KW-0812">Transmembrane</keyword>
<dbReference type="Proteomes" id="UP000557899">
    <property type="component" value="Unassembled WGS sequence"/>
</dbReference>
<name>A0A7X6PLA9_9CORY</name>
<feature type="chain" id="PRO_5031222768" description="Secreted protein" evidence="2">
    <location>
        <begin position="25"/>
        <end position="96"/>
    </location>
</feature>
<proteinExistence type="predicted"/>
<keyword evidence="1" id="KW-0472">Membrane</keyword>
<evidence type="ECO:0000256" key="1">
    <source>
        <dbReference type="SAM" id="Phobius"/>
    </source>
</evidence>